<evidence type="ECO:0000313" key="2">
    <source>
        <dbReference type="Proteomes" id="UP000094622"/>
    </source>
</evidence>
<accession>A0A1E3GVJ3</accession>
<gene>
    <name evidence="1" type="ORF">A6302_04354</name>
</gene>
<dbReference type="EMBL" id="MCRJ01000200">
    <property type="protein sequence ID" value="ODN68014.1"/>
    <property type="molecule type" value="Genomic_DNA"/>
</dbReference>
<reference evidence="1 2" key="1">
    <citation type="submission" date="2016-07" db="EMBL/GenBank/DDBJ databases">
        <title>Draft Genome Sequence of Methylobrevis pamukkalensis PK2.</title>
        <authorList>
            <person name="Vasilenko O.V."/>
            <person name="Doronina N.V."/>
            <person name="Shmareva M.N."/>
            <person name="Tarlachkov S.V."/>
            <person name="Mustakhimov I."/>
            <person name="Trotsenko Y.A."/>
        </authorList>
    </citation>
    <scope>NUCLEOTIDE SEQUENCE [LARGE SCALE GENOMIC DNA]</scope>
    <source>
        <strain evidence="1 2">PK2</strain>
    </source>
</reference>
<organism evidence="1 2">
    <name type="scientific">Methylobrevis pamukkalensis</name>
    <dbReference type="NCBI Taxonomy" id="1439726"/>
    <lineage>
        <taxon>Bacteria</taxon>
        <taxon>Pseudomonadati</taxon>
        <taxon>Pseudomonadota</taxon>
        <taxon>Alphaproteobacteria</taxon>
        <taxon>Hyphomicrobiales</taxon>
        <taxon>Pleomorphomonadaceae</taxon>
        <taxon>Methylobrevis</taxon>
    </lineage>
</organism>
<proteinExistence type="predicted"/>
<keyword evidence="2" id="KW-1185">Reference proteome</keyword>
<comment type="caution">
    <text evidence="1">The sequence shown here is derived from an EMBL/GenBank/DDBJ whole genome shotgun (WGS) entry which is preliminary data.</text>
</comment>
<name>A0A1E3GVJ3_9HYPH</name>
<dbReference type="Proteomes" id="UP000094622">
    <property type="component" value="Unassembled WGS sequence"/>
</dbReference>
<dbReference type="AlphaFoldDB" id="A0A1E3GVJ3"/>
<sequence>MVAEGVVVDPPVLDDPSGLSKREEEVLVEAFVTEPTVEALDEGILYRRAGCDVVPFDPPFLAEAQDGMANELRAPPWGNDSLDRFLIHVNR</sequence>
<evidence type="ECO:0000313" key="1">
    <source>
        <dbReference type="EMBL" id="ODN68014.1"/>
    </source>
</evidence>
<protein>
    <submittedName>
        <fullName evidence="1">Uncharacterized protein</fullName>
    </submittedName>
</protein>